<reference evidence="2 3" key="2">
    <citation type="submission" date="2018-11" db="EMBL/GenBank/DDBJ databases">
        <authorList>
            <consortium name="Pathogen Informatics"/>
        </authorList>
    </citation>
    <scope>NUCLEOTIDE SEQUENCE [LARGE SCALE GENOMIC DNA]</scope>
</reference>
<accession>A0A0N5DC99</accession>
<reference evidence="4" key="1">
    <citation type="submission" date="2017-02" db="UniProtKB">
        <authorList>
            <consortium name="WormBaseParasite"/>
        </authorList>
    </citation>
    <scope>IDENTIFICATION</scope>
</reference>
<proteinExistence type="predicted"/>
<organism evidence="4">
    <name type="scientific">Thelazia callipaeda</name>
    <name type="common">Oriental eyeworm</name>
    <name type="synonym">Parasitic nematode</name>
    <dbReference type="NCBI Taxonomy" id="103827"/>
    <lineage>
        <taxon>Eukaryota</taxon>
        <taxon>Metazoa</taxon>
        <taxon>Ecdysozoa</taxon>
        <taxon>Nematoda</taxon>
        <taxon>Chromadorea</taxon>
        <taxon>Rhabditida</taxon>
        <taxon>Spirurina</taxon>
        <taxon>Spiruromorpha</taxon>
        <taxon>Thelazioidea</taxon>
        <taxon>Thelaziidae</taxon>
        <taxon>Thelazia</taxon>
    </lineage>
</organism>
<dbReference type="Proteomes" id="UP000276776">
    <property type="component" value="Unassembled WGS sequence"/>
</dbReference>
<dbReference type="EMBL" id="UYYF01005375">
    <property type="protein sequence ID" value="VDN08518.1"/>
    <property type="molecule type" value="Genomic_DNA"/>
</dbReference>
<gene>
    <name evidence="2" type="ORF">TCLT_LOCUS10800</name>
</gene>
<feature type="region of interest" description="Disordered" evidence="1">
    <location>
        <begin position="20"/>
        <end position="57"/>
    </location>
</feature>
<sequence length="93" mass="10514">MIYSFIHSCVFSSISIPNCVRDNHRDEDRVGNDDTDTMESVRDNDSGPDSRDHSNLHPTSLKLTRRWMSSSLLVVLAAIDVRAYLNCNMVVIS</sequence>
<evidence type="ECO:0000313" key="3">
    <source>
        <dbReference type="Proteomes" id="UP000276776"/>
    </source>
</evidence>
<keyword evidence="3" id="KW-1185">Reference proteome</keyword>
<dbReference type="WBParaSite" id="TCLT_0001081801-mRNA-1">
    <property type="protein sequence ID" value="TCLT_0001081801-mRNA-1"/>
    <property type="gene ID" value="TCLT_0001081801"/>
</dbReference>
<evidence type="ECO:0000256" key="1">
    <source>
        <dbReference type="SAM" id="MobiDB-lite"/>
    </source>
</evidence>
<protein>
    <submittedName>
        <fullName evidence="4">Secreted protein</fullName>
    </submittedName>
</protein>
<dbReference type="AlphaFoldDB" id="A0A0N5DC99"/>
<evidence type="ECO:0000313" key="2">
    <source>
        <dbReference type="EMBL" id="VDN08518.1"/>
    </source>
</evidence>
<evidence type="ECO:0000313" key="4">
    <source>
        <dbReference type="WBParaSite" id="TCLT_0001081801-mRNA-1"/>
    </source>
</evidence>
<feature type="compositionally biased region" description="Basic and acidic residues" evidence="1">
    <location>
        <begin position="39"/>
        <end position="55"/>
    </location>
</feature>
<name>A0A0N5DC99_THECL</name>
<feature type="compositionally biased region" description="Basic and acidic residues" evidence="1">
    <location>
        <begin position="21"/>
        <end position="32"/>
    </location>
</feature>